<keyword evidence="4" id="KW-1003">Cell membrane</keyword>
<dbReference type="PANTHER" id="PTHR43297">
    <property type="entry name" value="OLIGOPEPTIDE TRANSPORT ATP-BINDING PROTEIN APPD"/>
    <property type="match status" value="1"/>
</dbReference>
<dbReference type="STRING" id="1121387.GCA_000429885_01485"/>
<name>A0A239V7T1_9MICO</name>
<dbReference type="Proteomes" id="UP000242637">
    <property type="component" value="Chromosome 1"/>
</dbReference>
<dbReference type="GeneID" id="63458532"/>
<dbReference type="InterPro" id="IPR003593">
    <property type="entry name" value="AAA+_ATPase"/>
</dbReference>
<gene>
    <name evidence="9" type="primary">gsiA_1</name>
    <name evidence="9" type="ORF">SAMEA4475696_00229</name>
</gene>
<keyword evidence="7" id="KW-0472">Membrane</keyword>
<keyword evidence="5" id="KW-0547">Nucleotide-binding</keyword>
<dbReference type="InterPro" id="IPR027417">
    <property type="entry name" value="P-loop_NTPase"/>
</dbReference>
<accession>A0A239V7T1</accession>
<dbReference type="GO" id="GO:0005886">
    <property type="term" value="C:plasma membrane"/>
    <property type="evidence" value="ECO:0007669"/>
    <property type="project" value="UniProtKB-SubCell"/>
</dbReference>
<evidence type="ECO:0000256" key="4">
    <source>
        <dbReference type="ARBA" id="ARBA00022475"/>
    </source>
</evidence>
<keyword evidence="3" id="KW-0813">Transport</keyword>
<keyword evidence="9" id="KW-0378">Hydrolase</keyword>
<dbReference type="EMBL" id="LT906453">
    <property type="protein sequence ID" value="SNV17533.1"/>
    <property type="molecule type" value="Genomic_DNA"/>
</dbReference>
<dbReference type="KEGG" id="dco:SAMEA4475696_0229"/>
<evidence type="ECO:0000256" key="2">
    <source>
        <dbReference type="ARBA" id="ARBA00005417"/>
    </source>
</evidence>
<evidence type="ECO:0000256" key="5">
    <source>
        <dbReference type="ARBA" id="ARBA00022741"/>
    </source>
</evidence>
<dbReference type="AlphaFoldDB" id="A0A239V7T1"/>
<comment type="subcellular location">
    <subcellularLocation>
        <location evidence="1">Cell membrane</location>
        <topology evidence="1">Peripheral membrane protein</topology>
    </subcellularLocation>
</comment>
<dbReference type="Gene3D" id="3.40.50.300">
    <property type="entry name" value="P-loop containing nucleotide triphosphate hydrolases"/>
    <property type="match status" value="1"/>
</dbReference>
<feature type="domain" description="ABC transporter" evidence="8">
    <location>
        <begin position="21"/>
        <end position="269"/>
    </location>
</feature>
<dbReference type="OrthoDB" id="8481147at2"/>
<dbReference type="CDD" id="cd03257">
    <property type="entry name" value="ABC_NikE_OppD_transporters"/>
    <property type="match status" value="1"/>
</dbReference>
<dbReference type="InterPro" id="IPR003439">
    <property type="entry name" value="ABC_transporter-like_ATP-bd"/>
</dbReference>
<evidence type="ECO:0000259" key="8">
    <source>
        <dbReference type="PROSITE" id="PS50893"/>
    </source>
</evidence>
<evidence type="ECO:0000256" key="6">
    <source>
        <dbReference type="ARBA" id="ARBA00022840"/>
    </source>
</evidence>
<reference evidence="9 10" key="1">
    <citation type="submission" date="2017-06" db="EMBL/GenBank/DDBJ databases">
        <authorList>
            <consortium name="Pathogen Informatics"/>
        </authorList>
    </citation>
    <scope>NUCLEOTIDE SEQUENCE [LARGE SCALE GENOMIC DNA]</scope>
    <source>
        <strain evidence="9 10">NCTC13039</strain>
    </source>
</reference>
<dbReference type="EC" id="3.6.3.-" evidence="9"/>
<keyword evidence="10" id="KW-1185">Reference proteome</keyword>
<comment type="similarity">
    <text evidence="2">Belongs to the ABC transporter superfamily.</text>
</comment>
<dbReference type="GO" id="GO:0005524">
    <property type="term" value="F:ATP binding"/>
    <property type="evidence" value="ECO:0007669"/>
    <property type="project" value="UniProtKB-KW"/>
</dbReference>
<evidence type="ECO:0000256" key="1">
    <source>
        <dbReference type="ARBA" id="ARBA00004202"/>
    </source>
</evidence>
<organism evidence="9 10">
    <name type="scientific">Dermatophilus congolensis</name>
    <dbReference type="NCBI Taxonomy" id="1863"/>
    <lineage>
        <taxon>Bacteria</taxon>
        <taxon>Bacillati</taxon>
        <taxon>Actinomycetota</taxon>
        <taxon>Actinomycetes</taxon>
        <taxon>Micrococcales</taxon>
        <taxon>Dermatophilaceae</taxon>
        <taxon>Dermatophilus</taxon>
    </lineage>
</organism>
<dbReference type="SMART" id="SM00382">
    <property type="entry name" value="AAA"/>
    <property type="match status" value="1"/>
</dbReference>
<evidence type="ECO:0000256" key="3">
    <source>
        <dbReference type="ARBA" id="ARBA00022448"/>
    </source>
</evidence>
<dbReference type="Pfam" id="PF00005">
    <property type="entry name" value="ABC_tran"/>
    <property type="match status" value="1"/>
</dbReference>
<dbReference type="RefSeq" id="WP_084441095.1">
    <property type="nucleotide sequence ID" value="NZ_JAAFNI010000001.1"/>
</dbReference>
<dbReference type="PANTHER" id="PTHR43297:SF2">
    <property type="entry name" value="DIPEPTIDE TRANSPORT ATP-BINDING PROTEIN DPPD"/>
    <property type="match status" value="1"/>
</dbReference>
<evidence type="ECO:0000256" key="7">
    <source>
        <dbReference type="ARBA" id="ARBA00023136"/>
    </source>
</evidence>
<keyword evidence="6 9" id="KW-0067">ATP-binding</keyword>
<sequence length="281" mass="30960">MSNNSLTSITPRHAHTSLPVLECTELTAGYTPETDVISGINLQLARGKLTGIIGESGSGKSTLLNALLGFTHDGLRIRSGTVSYNGADITHLHWSQRRRLLGPELSIVFQRPSASFDPLMRIGAQFCESVRLHTPKASRRACWTAGREMLQRLRFEDPERVMHAYPHQLSGGMTQRAAIAMSLLSEPRVLLADEPTSAVDVRSQQEVIELLGDIATEFGTAIVFVSHQIKLVRRLVTELHVLAHGRVVESGPTEQLFQAPTHEVTRRLLEATPVLNRGLRA</sequence>
<dbReference type="PROSITE" id="PS50893">
    <property type="entry name" value="ABC_TRANSPORTER_2"/>
    <property type="match status" value="1"/>
</dbReference>
<dbReference type="InterPro" id="IPR050388">
    <property type="entry name" value="ABC_Ni/Peptide_Import"/>
</dbReference>
<dbReference type="GO" id="GO:0016887">
    <property type="term" value="F:ATP hydrolysis activity"/>
    <property type="evidence" value="ECO:0007669"/>
    <property type="project" value="InterPro"/>
</dbReference>
<dbReference type="SUPFAM" id="SSF52540">
    <property type="entry name" value="P-loop containing nucleoside triphosphate hydrolases"/>
    <property type="match status" value="1"/>
</dbReference>
<protein>
    <submittedName>
        <fullName evidence="9">Glutathione import ATP-binding protein GsiA</fullName>
        <ecNumber evidence="9">3.6.3.-</ecNumber>
    </submittedName>
</protein>
<evidence type="ECO:0000313" key="9">
    <source>
        <dbReference type="EMBL" id="SNV17533.1"/>
    </source>
</evidence>
<proteinExistence type="inferred from homology"/>
<evidence type="ECO:0000313" key="10">
    <source>
        <dbReference type="Proteomes" id="UP000242637"/>
    </source>
</evidence>